<accession>A0A1I1T1D6</accession>
<dbReference type="PIRSF" id="PIRSF000727">
    <property type="entry name" value="ThrA"/>
    <property type="match status" value="1"/>
</dbReference>
<dbReference type="Gene3D" id="3.30.360.10">
    <property type="entry name" value="Dihydrodipicolinate Reductase, domain 2"/>
    <property type="match status" value="1"/>
</dbReference>
<dbReference type="InterPro" id="IPR001341">
    <property type="entry name" value="Asp_kinase"/>
</dbReference>
<reference evidence="32" key="1">
    <citation type="submission" date="2016-10" db="EMBL/GenBank/DDBJ databases">
        <authorList>
            <person name="Varghese N."/>
            <person name="Submissions S."/>
        </authorList>
    </citation>
    <scope>NUCLEOTIDE SEQUENCE [LARGE SCALE GENOMIC DNA]</scope>
    <source>
        <strain evidence="32">ATCC 25963</strain>
    </source>
</reference>
<dbReference type="InterPro" id="IPR036291">
    <property type="entry name" value="NAD(P)-bd_dom_sf"/>
</dbReference>
<evidence type="ECO:0000256" key="8">
    <source>
        <dbReference type="ARBA" id="ARBA00010046"/>
    </source>
</evidence>
<comment type="pathway">
    <text evidence="4">Amino-acid biosynthesis; L-threonine biosynthesis; L-threonine from L-aspartate: step 3/5.</text>
</comment>
<feature type="domain" description="Aspartate/homoserine dehydrogenase NAD-binding" evidence="29">
    <location>
        <begin position="491"/>
        <end position="623"/>
    </location>
</feature>
<evidence type="ECO:0000256" key="17">
    <source>
        <dbReference type="ARBA" id="ARBA00022857"/>
    </source>
</evidence>
<dbReference type="EMBL" id="FOMX01000002">
    <property type="protein sequence ID" value="SFD49090.1"/>
    <property type="molecule type" value="Genomic_DNA"/>
</dbReference>
<dbReference type="NCBIfam" id="TIGR00657">
    <property type="entry name" value="asp_kinases"/>
    <property type="match status" value="1"/>
</dbReference>
<feature type="domain" description="Homoserine dehydrogenase catalytic" evidence="28">
    <location>
        <begin position="631"/>
        <end position="833"/>
    </location>
</feature>
<dbReference type="PANTHER" id="PTHR43070">
    <property type="match status" value="1"/>
</dbReference>
<dbReference type="RefSeq" id="WP_096333309.1">
    <property type="nucleotide sequence ID" value="NZ_FOMX01000002.1"/>
</dbReference>
<dbReference type="AlphaFoldDB" id="A0A1I1T1D6"/>
<evidence type="ECO:0000313" key="32">
    <source>
        <dbReference type="Proteomes" id="UP000199400"/>
    </source>
</evidence>
<gene>
    <name evidence="31" type="ORF">SAMN02745121_00220</name>
</gene>
<keyword evidence="15 31" id="KW-0418">Kinase</keyword>
<evidence type="ECO:0000256" key="21">
    <source>
        <dbReference type="ARBA" id="ARBA00023167"/>
    </source>
</evidence>
<comment type="catalytic activity">
    <reaction evidence="24">
        <text>L-aspartate + ATP = 4-phospho-L-aspartate + ADP</text>
        <dbReference type="Rhea" id="RHEA:23776"/>
        <dbReference type="ChEBI" id="CHEBI:29991"/>
        <dbReference type="ChEBI" id="CHEBI:30616"/>
        <dbReference type="ChEBI" id="CHEBI:57535"/>
        <dbReference type="ChEBI" id="CHEBI:456216"/>
        <dbReference type="EC" id="2.7.2.4"/>
    </reaction>
    <physiologicalReaction direction="left-to-right" evidence="24">
        <dbReference type="Rhea" id="RHEA:23777"/>
    </physiologicalReaction>
</comment>
<evidence type="ECO:0000256" key="5">
    <source>
        <dbReference type="ARBA" id="ARBA00005062"/>
    </source>
</evidence>
<protein>
    <submittedName>
        <fullName evidence="31">Aspartate kinase</fullName>
    </submittedName>
</protein>
<evidence type="ECO:0000256" key="20">
    <source>
        <dbReference type="ARBA" id="ARBA00023053"/>
    </source>
</evidence>
<dbReference type="PROSITE" id="PS00324">
    <property type="entry name" value="ASPARTOKINASE"/>
    <property type="match status" value="1"/>
</dbReference>
<dbReference type="InterPro" id="IPR011147">
    <property type="entry name" value="Bifunc_Aspkin/hSer_DH"/>
</dbReference>
<keyword evidence="14" id="KW-0547">Nucleotide-binding</keyword>
<evidence type="ECO:0000256" key="2">
    <source>
        <dbReference type="ARBA" id="ARBA00004766"/>
    </source>
</evidence>
<dbReference type="InterPro" id="IPR001342">
    <property type="entry name" value="HDH_cat"/>
</dbReference>
<keyword evidence="22" id="KW-0511">Multifunctional enzyme</keyword>
<name>A0A1I1T1D6_9BACT</name>
<dbReference type="Pfam" id="PF03447">
    <property type="entry name" value="NAD_binding_3"/>
    <property type="match status" value="1"/>
</dbReference>
<comment type="similarity">
    <text evidence="7">In the C-terminal section; belongs to the homoserine dehydrogenase family.</text>
</comment>
<dbReference type="UniPathway" id="UPA00050">
    <property type="reaction ID" value="UER00063"/>
</dbReference>
<evidence type="ECO:0000256" key="24">
    <source>
        <dbReference type="ARBA" id="ARBA00048561"/>
    </source>
</evidence>
<dbReference type="Pfam" id="PF22468">
    <property type="entry name" value="ACT_9"/>
    <property type="match status" value="1"/>
</dbReference>
<dbReference type="GO" id="GO:0046872">
    <property type="term" value="F:metal ion binding"/>
    <property type="evidence" value="ECO:0007669"/>
    <property type="project" value="UniProtKB-KW"/>
</dbReference>
<evidence type="ECO:0000256" key="7">
    <source>
        <dbReference type="ARBA" id="ARBA00007952"/>
    </source>
</evidence>
<evidence type="ECO:0000256" key="4">
    <source>
        <dbReference type="ARBA" id="ARBA00005056"/>
    </source>
</evidence>
<dbReference type="GO" id="GO:0004412">
    <property type="term" value="F:homoserine dehydrogenase activity"/>
    <property type="evidence" value="ECO:0007669"/>
    <property type="project" value="UniProtKB-EC"/>
</dbReference>
<evidence type="ECO:0000313" key="31">
    <source>
        <dbReference type="EMBL" id="SFD49090.1"/>
    </source>
</evidence>
<feature type="domain" description="Aspartate/glutamate/uridylate kinase" evidence="27">
    <location>
        <begin position="14"/>
        <end position="301"/>
    </location>
</feature>
<keyword evidence="10" id="KW-0028">Amino-acid biosynthesis</keyword>
<keyword evidence="12" id="KW-0791">Threonine biosynthesis</keyword>
<sequence>MTPQHEPGQARPFRVMKFGGSSVGAADRLFQALDLIARERENGPVAVVVSAMADTTDRLIAAVDAAAAGLPGDPHVDAIEALVVNVARDLTDRLDRAGLLKHVPEDLSSAIAELMRPLRQLLLGVGLVRERTLQTRDLALSFGERASVLVVRTLLAARGVPAVGVDARDWTVTDDRFGQATPDLAASALQLGALSAAWSGAVSVHTGFLGRTRDGRTTTLGRNGSDYTAALLAQILGAAELQIWTDVSGVMTADPELVLEAYPVAHLSQAEALELGDLGMILHPRTMSPLIEAQIPLRVRNTARPDDPGTLIDAVGTRDERHPVCVVSTEDLALLDLETRRRLGHERIGERALRALANAGVPVWVGTSAPRDRAFAVAVARSDAARAEAALAAEFGRNPDGEPIELAPIRVREPVTLLTLVGEAMGRTPNVAGRFFGALGQIGVLVRASAQGAGERSISAVIDGEDTATAVRTVHAAFNLAAQEVNLLVLGKGTVGRELLYQLAAQQQALAGDQDVLIKLAGLADSRRAVFDPAGIPLARWDVRLQESHVPPDIPALLDRLRRLPVPILVDCTAEDTTVIYEAALTRGIHVVGANKRPLAAPWPKRQGLMDLARARHRRWEYETTVGASLPVIDTLKGLVRTGDTILRIEGSFSGTLGYLAGELSRGVPLSHAVRDARARGYTEPHPRDDLSGLDVARKALILARELGMQLDLDAVAIEPFAPSAALGHDDLERFFLALAEHDEAVAARIERMRQAGRVLRYLAQIDPSAPAGAPAVRVGPVEVEPDHPAARLRGTEAFVAFTTDRHRAYPLLVQGAGAGGAVTAAGVLTDILKIAMSLRGR</sequence>
<evidence type="ECO:0000256" key="26">
    <source>
        <dbReference type="ARBA" id="ARBA00049031"/>
    </source>
</evidence>
<evidence type="ECO:0000256" key="15">
    <source>
        <dbReference type="ARBA" id="ARBA00022777"/>
    </source>
</evidence>
<comment type="catalytic activity">
    <reaction evidence="26">
        <text>L-homoserine + NAD(+) = L-aspartate 4-semialdehyde + NADH + H(+)</text>
        <dbReference type="Rhea" id="RHEA:15757"/>
        <dbReference type="ChEBI" id="CHEBI:15378"/>
        <dbReference type="ChEBI" id="CHEBI:57476"/>
        <dbReference type="ChEBI" id="CHEBI:57540"/>
        <dbReference type="ChEBI" id="CHEBI:57945"/>
        <dbReference type="ChEBI" id="CHEBI:537519"/>
        <dbReference type="EC" id="1.1.1.3"/>
    </reaction>
    <physiologicalReaction direction="right-to-left" evidence="26">
        <dbReference type="Rhea" id="RHEA:15759"/>
    </physiologicalReaction>
</comment>
<evidence type="ECO:0000256" key="16">
    <source>
        <dbReference type="ARBA" id="ARBA00022840"/>
    </source>
</evidence>
<comment type="pathway">
    <text evidence="5">Amino-acid biosynthesis; L-methionine biosynthesis via de novo pathway; L-homoserine from L-aspartate: step 3/3.</text>
</comment>
<evidence type="ECO:0000256" key="11">
    <source>
        <dbReference type="ARBA" id="ARBA00022679"/>
    </source>
</evidence>
<evidence type="ECO:0000259" key="29">
    <source>
        <dbReference type="Pfam" id="PF03447"/>
    </source>
</evidence>
<evidence type="ECO:0000256" key="3">
    <source>
        <dbReference type="ARBA" id="ARBA00004986"/>
    </source>
</evidence>
<dbReference type="OrthoDB" id="9799110at2"/>
<dbReference type="Gene3D" id="3.40.1160.10">
    <property type="entry name" value="Acetylglutamate kinase-like"/>
    <property type="match status" value="1"/>
</dbReference>
<dbReference type="InterPro" id="IPR054352">
    <property type="entry name" value="ACT_Aspartokinase"/>
</dbReference>
<keyword evidence="17" id="KW-0521">NADP</keyword>
<dbReference type="SUPFAM" id="SSF55347">
    <property type="entry name" value="Glyceraldehyde-3-phosphate dehydrogenase-like, C-terminal domain"/>
    <property type="match status" value="1"/>
</dbReference>
<dbReference type="InterPro" id="IPR018042">
    <property type="entry name" value="Aspartate_kinase_CS"/>
</dbReference>
<dbReference type="PANTHER" id="PTHR43070:SF3">
    <property type="entry name" value="HOMOSERINE DEHYDROGENASE"/>
    <property type="match status" value="1"/>
</dbReference>
<comment type="pathway">
    <text evidence="6">Amino-acid biosynthesis; L-threonine biosynthesis; L-threonine from L-aspartate: step 1/5.</text>
</comment>
<keyword evidence="20" id="KW-0915">Sodium</keyword>
<evidence type="ECO:0000259" key="30">
    <source>
        <dbReference type="Pfam" id="PF22468"/>
    </source>
</evidence>
<keyword evidence="18" id="KW-0560">Oxidoreductase</keyword>
<dbReference type="UniPathway" id="UPA00034">
    <property type="reaction ID" value="UER00015"/>
</dbReference>
<evidence type="ECO:0000256" key="25">
    <source>
        <dbReference type="ARBA" id="ARBA00048841"/>
    </source>
</evidence>
<keyword evidence="19" id="KW-0520">NAD</keyword>
<dbReference type="Gene3D" id="3.40.50.720">
    <property type="entry name" value="NAD(P)-binding Rossmann-like Domain"/>
    <property type="match status" value="1"/>
</dbReference>
<evidence type="ECO:0000259" key="28">
    <source>
        <dbReference type="Pfam" id="PF00742"/>
    </source>
</evidence>
<keyword evidence="13" id="KW-0479">Metal-binding</keyword>
<organism evidence="31 32">
    <name type="scientific">Nannocystis exedens</name>
    <dbReference type="NCBI Taxonomy" id="54"/>
    <lineage>
        <taxon>Bacteria</taxon>
        <taxon>Pseudomonadati</taxon>
        <taxon>Myxococcota</taxon>
        <taxon>Polyangia</taxon>
        <taxon>Nannocystales</taxon>
        <taxon>Nannocystaceae</taxon>
        <taxon>Nannocystis</taxon>
    </lineage>
</organism>
<evidence type="ECO:0000256" key="6">
    <source>
        <dbReference type="ARBA" id="ARBA00005139"/>
    </source>
</evidence>
<dbReference type="SUPFAM" id="SSF51735">
    <property type="entry name" value="NAD(P)-binding Rossmann-fold domains"/>
    <property type="match status" value="1"/>
</dbReference>
<dbReference type="InterPro" id="IPR045865">
    <property type="entry name" value="ACT-like_dom_sf"/>
</dbReference>
<dbReference type="SUPFAM" id="SSF55021">
    <property type="entry name" value="ACT-like"/>
    <property type="match status" value="1"/>
</dbReference>
<evidence type="ECO:0000256" key="9">
    <source>
        <dbReference type="ARBA" id="ARBA00011881"/>
    </source>
</evidence>
<evidence type="ECO:0000256" key="14">
    <source>
        <dbReference type="ARBA" id="ARBA00022741"/>
    </source>
</evidence>
<comment type="pathway">
    <text evidence="3">Amino-acid biosynthesis; L-methionine biosynthesis via de novo pathway; L-homoserine from L-aspartate: step 1/3.</text>
</comment>
<dbReference type="GO" id="GO:0009090">
    <property type="term" value="P:homoserine biosynthetic process"/>
    <property type="evidence" value="ECO:0007669"/>
    <property type="project" value="UniProtKB-ARBA"/>
</dbReference>
<comment type="pathway">
    <text evidence="2">Amino-acid biosynthesis; L-lysine biosynthesis via DAP pathway; (S)-tetrahydrodipicolinate from L-aspartate: step 1/4.</text>
</comment>
<dbReference type="GO" id="GO:0009089">
    <property type="term" value="P:lysine biosynthetic process via diaminopimelate"/>
    <property type="evidence" value="ECO:0007669"/>
    <property type="project" value="UniProtKB-UniPathway"/>
</dbReference>
<dbReference type="GO" id="GO:0005524">
    <property type="term" value="F:ATP binding"/>
    <property type="evidence" value="ECO:0007669"/>
    <property type="project" value="UniProtKB-KW"/>
</dbReference>
<evidence type="ECO:0000256" key="12">
    <source>
        <dbReference type="ARBA" id="ARBA00022697"/>
    </source>
</evidence>
<comment type="function">
    <text evidence="23">Bifunctional aspartate kinase and homoserine dehydrogenase that catalyzes the first and the third steps toward the synthesis of lysine, methionine and threonine from aspartate.</text>
</comment>
<dbReference type="UniPathway" id="UPA00051">
    <property type="reaction ID" value="UER00462"/>
</dbReference>
<keyword evidence="11" id="KW-0808">Transferase</keyword>
<keyword evidence="21" id="KW-0486">Methionine biosynthesis</keyword>
<dbReference type="GO" id="GO:0009086">
    <property type="term" value="P:methionine biosynthetic process"/>
    <property type="evidence" value="ECO:0007669"/>
    <property type="project" value="UniProtKB-KW"/>
</dbReference>
<comment type="cofactor">
    <cofactor evidence="1">
        <name>a metal cation</name>
        <dbReference type="ChEBI" id="CHEBI:25213"/>
    </cofactor>
</comment>
<dbReference type="GO" id="GO:0009088">
    <property type="term" value="P:threonine biosynthetic process"/>
    <property type="evidence" value="ECO:0007669"/>
    <property type="project" value="UniProtKB-UniPathway"/>
</dbReference>
<evidence type="ECO:0000256" key="1">
    <source>
        <dbReference type="ARBA" id="ARBA00001920"/>
    </source>
</evidence>
<evidence type="ECO:0000256" key="23">
    <source>
        <dbReference type="ARBA" id="ARBA00044938"/>
    </source>
</evidence>
<proteinExistence type="inferred from homology"/>
<evidence type="ECO:0000256" key="18">
    <source>
        <dbReference type="ARBA" id="ARBA00023002"/>
    </source>
</evidence>
<keyword evidence="16" id="KW-0067">ATP-binding</keyword>
<feature type="domain" description="Aspartokinase ACT" evidence="30">
    <location>
        <begin position="418"/>
        <end position="478"/>
    </location>
</feature>
<comment type="subunit">
    <text evidence="9">Homotetramer.</text>
</comment>
<dbReference type="Pfam" id="PF00742">
    <property type="entry name" value="Homoserine_dh"/>
    <property type="match status" value="1"/>
</dbReference>
<evidence type="ECO:0000259" key="27">
    <source>
        <dbReference type="Pfam" id="PF00696"/>
    </source>
</evidence>
<dbReference type="InterPro" id="IPR036393">
    <property type="entry name" value="AceGlu_kinase-like_sf"/>
</dbReference>
<evidence type="ECO:0000256" key="22">
    <source>
        <dbReference type="ARBA" id="ARBA00023268"/>
    </source>
</evidence>
<dbReference type="InterPro" id="IPR049638">
    <property type="entry name" value="AK-HD"/>
</dbReference>
<dbReference type="STRING" id="54.SAMN02745121_00220"/>
<dbReference type="Gene3D" id="3.30.2130.10">
    <property type="entry name" value="VC0802-like"/>
    <property type="match status" value="1"/>
</dbReference>
<dbReference type="GO" id="GO:0050661">
    <property type="term" value="F:NADP binding"/>
    <property type="evidence" value="ECO:0007669"/>
    <property type="project" value="InterPro"/>
</dbReference>
<evidence type="ECO:0000256" key="10">
    <source>
        <dbReference type="ARBA" id="ARBA00022605"/>
    </source>
</evidence>
<dbReference type="Proteomes" id="UP000199400">
    <property type="component" value="Unassembled WGS sequence"/>
</dbReference>
<keyword evidence="32" id="KW-1185">Reference proteome</keyword>
<dbReference type="InterPro" id="IPR005106">
    <property type="entry name" value="Asp/hSer_DH_NAD-bd"/>
</dbReference>
<dbReference type="GO" id="GO:0004072">
    <property type="term" value="F:aspartate kinase activity"/>
    <property type="evidence" value="ECO:0007669"/>
    <property type="project" value="UniProtKB-EC"/>
</dbReference>
<evidence type="ECO:0000256" key="19">
    <source>
        <dbReference type="ARBA" id="ARBA00023027"/>
    </source>
</evidence>
<dbReference type="SUPFAM" id="SSF53633">
    <property type="entry name" value="Carbamate kinase-like"/>
    <property type="match status" value="1"/>
</dbReference>
<dbReference type="Pfam" id="PF00696">
    <property type="entry name" value="AA_kinase"/>
    <property type="match status" value="1"/>
</dbReference>
<comment type="catalytic activity">
    <reaction evidence="25">
        <text>L-homoserine + NADP(+) = L-aspartate 4-semialdehyde + NADPH + H(+)</text>
        <dbReference type="Rhea" id="RHEA:15761"/>
        <dbReference type="ChEBI" id="CHEBI:15378"/>
        <dbReference type="ChEBI" id="CHEBI:57476"/>
        <dbReference type="ChEBI" id="CHEBI:57783"/>
        <dbReference type="ChEBI" id="CHEBI:58349"/>
        <dbReference type="ChEBI" id="CHEBI:537519"/>
        <dbReference type="EC" id="1.1.1.3"/>
    </reaction>
    <physiologicalReaction direction="right-to-left" evidence="25">
        <dbReference type="Rhea" id="RHEA:15763"/>
    </physiologicalReaction>
</comment>
<evidence type="ECO:0000256" key="13">
    <source>
        <dbReference type="ARBA" id="ARBA00022723"/>
    </source>
</evidence>
<dbReference type="InterPro" id="IPR001048">
    <property type="entry name" value="Asp/Glu/Uridylate_kinase"/>
</dbReference>
<comment type="similarity">
    <text evidence="8">In the N-terminal section; belongs to the aspartokinase family.</text>
</comment>
<dbReference type="FunFam" id="3.30.360.10:FF:000006">
    <property type="entry name" value="Bifunctional aspartokinase/homoserine dehydrogenase"/>
    <property type="match status" value="1"/>
</dbReference>